<evidence type="ECO:0000313" key="7">
    <source>
        <dbReference type="EMBL" id="MTD95427.1"/>
    </source>
</evidence>
<dbReference type="GO" id="GO:0052699">
    <property type="term" value="P:ergothioneine biosynthetic process"/>
    <property type="evidence" value="ECO:0007669"/>
    <property type="project" value="InterPro"/>
</dbReference>
<feature type="domain" description="Sulfatase-modifying factor enzyme-like" evidence="5">
    <location>
        <begin position="197"/>
        <end position="331"/>
    </location>
</feature>
<evidence type="ECO:0000259" key="5">
    <source>
        <dbReference type="Pfam" id="PF03781"/>
    </source>
</evidence>
<name>A0A6I3KNU7_9HYPH</name>
<evidence type="ECO:0000256" key="4">
    <source>
        <dbReference type="SAM" id="MobiDB-lite"/>
    </source>
</evidence>
<reference evidence="7 8" key="1">
    <citation type="submission" date="2019-11" db="EMBL/GenBank/DDBJ databases">
        <title>Identification of a novel strain.</title>
        <authorList>
            <person name="Xu Q."/>
            <person name="Wang G."/>
        </authorList>
    </citation>
    <scope>NUCLEOTIDE SEQUENCE [LARGE SCALE GENOMIC DNA]</scope>
    <source>
        <strain evidence="8">xq</strain>
    </source>
</reference>
<protein>
    <submittedName>
        <fullName evidence="7">Ergothioneine biosynthesis protein EgtB</fullName>
    </submittedName>
</protein>
<dbReference type="InterPro" id="IPR016187">
    <property type="entry name" value="CTDL_fold"/>
</dbReference>
<dbReference type="EMBL" id="WMBQ01000002">
    <property type="protein sequence ID" value="MTD95427.1"/>
    <property type="molecule type" value="Genomic_DNA"/>
</dbReference>
<feature type="domain" description="DinB-like" evidence="6">
    <location>
        <begin position="28"/>
        <end position="161"/>
    </location>
</feature>
<keyword evidence="1" id="KW-0560">Oxidoreductase</keyword>
<dbReference type="SUPFAM" id="SSF109854">
    <property type="entry name" value="DinB/YfiT-like putative metalloenzymes"/>
    <property type="match status" value="1"/>
</dbReference>
<dbReference type="SUPFAM" id="SSF56436">
    <property type="entry name" value="C-type lectin-like"/>
    <property type="match status" value="1"/>
</dbReference>
<proteinExistence type="predicted"/>
<comment type="caution">
    <text evidence="7">The sequence shown here is derived from an EMBL/GenBank/DDBJ whole genome shotgun (WGS) entry which is preliminary data.</text>
</comment>
<evidence type="ECO:0000313" key="8">
    <source>
        <dbReference type="Proteomes" id="UP000440694"/>
    </source>
</evidence>
<keyword evidence="8" id="KW-1185">Reference proteome</keyword>
<dbReference type="InterPro" id="IPR034660">
    <property type="entry name" value="DinB/YfiT-like"/>
</dbReference>
<keyword evidence="2" id="KW-0408">Iron</keyword>
<sequence>MLSTLPVHATADSPKKPRAPDLHGRLLSSRQLSLALAAPLSDEDQTVQPMDDASPTKWHLAHTTWFYESFILKPNLPDYREFAADFEYCFNSYYESKGARQPRGRRGLLTRPSAQQVRDYRAHVDRELGRLFTEGFVDDGPDPLVAMLELGINHEQQHQELLLTDILSLFAYQPLRPAYREPQPKPEPQVAAEPMQFIAFDGGIRGIGYDGSRFSYDNEGPRHDVLLYPYRLADRCVTNGEWLAFMEAGGYGEPLLWLADGWTTVKSQAWDAPGYWEERDGVWHQMTLEGLLPVDPRAPVTHISYYEANAFANWAGKRLPTEFEWEAASAGYEVAGNDLGTGALRPRPAGPGNGRLTQMFGDVWEWTSSAYLPYPGYRPAPGAVGEYNGKFMVSQNVLRGGSCATPTGHVRASYRNFFYPQQRWQFTGLRLAEDAA</sequence>
<dbReference type="Proteomes" id="UP000440694">
    <property type="component" value="Unassembled WGS sequence"/>
</dbReference>
<dbReference type="Pfam" id="PF12867">
    <property type="entry name" value="DinB_2"/>
    <property type="match status" value="1"/>
</dbReference>
<dbReference type="AlphaFoldDB" id="A0A6I3KNU7"/>
<comment type="pathway">
    <text evidence="3">Amino-acid biosynthesis; ergothioneine biosynthesis.</text>
</comment>
<dbReference type="PANTHER" id="PTHR23150:SF36">
    <property type="entry name" value="HERCYNINE OXYGENASE"/>
    <property type="match status" value="1"/>
</dbReference>
<dbReference type="PANTHER" id="PTHR23150">
    <property type="entry name" value="SULFATASE MODIFYING FACTOR 1, 2"/>
    <property type="match status" value="1"/>
</dbReference>
<evidence type="ECO:0000256" key="1">
    <source>
        <dbReference type="ARBA" id="ARBA00023002"/>
    </source>
</evidence>
<dbReference type="InterPro" id="IPR017806">
    <property type="entry name" value="EgtB"/>
</dbReference>
<accession>A0A6I3KNU7</accession>
<feature type="compositionally biased region" description="Basic and acidic residues" evidence="4">
    <location>
        <begin position="13"/>
        <end position="22"/>
    </location>
</feature>
<dbReference type="InterPro" id="IPR005532">
    <property type="entry name" value="SUMF_dom"/>
</dbReference>
<evidence type="ECO:0000256" key="3">
    <source>
        <dbReference type="ARBA" id="ARBA00037882"/>
    </source>
</evidence>
<dbReference type="Pfam" id="PF03781">
    <property type="entry name" value="FGE-sulfatase"/>
    <property type="match status" value="2"/>
</dbReference>
<feature type="region of interest" description="Disordered" evidence="4">
    <location>
        <begin position="1"/>
        <end position="22"/>
    </location>
</feature>
<evidence type="ECO:0000259" key="6">
    <source>
        <dbReference type="Pfam" id="PF12867"/>
    </source>
</evidence>
<dbReference type="Gene3D" id="3.90.1580.10">
    <property type="entry name" value="paralog of FGE (formylglycine-generating enzyme)"/>
    <property type="match status" value="1"/>
</dbReference>
<dbReference type="InterPro" id="IPR051043">
    <property type="entry name" value="Sulfatase_Mod_Factor_Kinase"/>
</dbReference>
<feature type="domain" description="Sulfatase-modifying factor enzyme-like" evidence="5">
    <location>
        <begin position="356"/>
        <end position="432"/>
    </location>
</feature>
<evidence type="ECO:0000256" key="2">
    <source>
        <dbReference type="ARBA" id="ARBA00023004"/>
    </source>
</evidence>
<dbReference type="InterPro" id="IPR042095">
    <property type="entry name" value="SUMF_sf"/>
</dbReference>
<organism evidence="7 8">
    <name type="scientific">Hyphomicrobium album</name>
    <dbReference type="NCBI Taxonomy" id="2665159"/>
    <lineage>
        <taxon>Bacteria</taxon>
        <taxon>Pseudomonadati</taxon>
        <taxon>Pseudomonadota</taxon>
        <taxon>Alphaproteobacteria</taxon>
        <taxon>Hyphomicrobiales</taxon>
        <taxon>Hyphomicrobiaceae</taxon>
        <taxon>Hyphomicrobium</taxon>
    </lineage>
</organism>
<gene>
    <name evidence="7" type="primary">egtB</name>
    <name evidence="7" type="ORF">GIW81_13895</name>
</gene>
<dbReference type="NCBIfam" id="TIGR03440">
    <property type="entry name" value="egtB_TIGR03440"/>
    <property type="match status" value="1"/>
</dbReference>
<dbReference type="InterPro" id="IPR024775">
    <property type="entry name" value="DinB-like"/>
</dbReference>
<dbReference type="RefSeq" id="WP_324615038.1">
    <property type="nucleotide sequence ID" value="NZ_WMBQ01000002.1"/>
</dbReference>